<evidence type="ECO:0000313" key="1">
    <source>
        <dbReference type="EMBL" id="KHN69190.1"/>
    </source>
</evidence>
<name>A0A0B2UJN2_9MICR</name>
<comment type="caution">
    <text evidence="1">The sequence shown here is derived from an EMBL/GenBank/DDBJ whole genome shotgun (WGS) entry which is preliminary data.</text>
</comment>
<protein>
    <recommendedName>
        <fullName evidence="3">Trm112p-like protein</fullName>
    </recommendedName>
</protein>
<dbReference type="OrthoDB" id="2187549at2759"/>
<dbReference type="InParanoid" id="A0A0B2UJN2"/>
<dbReference type="GeneID" id="26262331"/>
<gene>
    <name evidence="1" type="ORF">M896_091180</name>
</gene>
<dbReference type="VEuPathDB" id="MicrosporidiaDB:M896_091180"/>
<dbReference type="HOGENOM" id="CLU_169844_0_0_1"/>
<dbReference type="RefSeq" id="XP_014563232.1">
    <property type="nucleotide sequence ID" value="XM_014707746.1"/>
</dbReference>
<dbReference type="Pfam" id="PF03966">
    <property type="entry name" value="Trm112p"/>
    <property type="match status" value="1"/>
</dbReference>
<reference evidence="1 2" key="1">
    <citation type="journal article" date="2014" name="MBio">
        <title>The Ordospora colligata genome; evolution of extreme reduction in microsporidia and host-to-parasite horizontal gene transfer.</title>
        <authorList>
            <person name="Pombert J.-F."/>
            <person name="Haag K.L."/>
            <person name="Beidas S."/>
            <person name="Ebert D."/>
            <person name="Keeling P.J."/>
        </authorList>
    </citation>
    <scope>NUCLEOTIDE SEQUENCE [LARGE SCALE GENOMIC DNA]</scope>
    <source>
        <strain evidence="1 2">OC4</strain>
    </source>
</reference>
<proteinExistence type="predicted"/>
<evidence type="ECO:0008006" key="3">
    <source>
        <dbReference type="Google" id="ProtNLM"/>
    </source>
</evidence>
<dbReference type="EMBL" id="JOKQ01000009">
    <property type="protein sequence ID" value="KHN69190.1"/>
    <property type="molecule type" value="Genomic_DNA"/>
</dbReference>
<accession>A0A0B2UJN2</accession>
<sequence length="125" mass="14198">MKPFMLGILKCKRCTFMQRLELICNEAICVDISASEPQIFNKHMYLEDSEERLKILAHSLNMHHSVTLTEQDIESFVEDPSDDAKVKAFLFGIDIISGALKCRSCGLQYPIKNSIVDTVDAIQFN</sequence>
<dbReference type="Gene3D" id="2.20.25.10">
    <property type="match status" value="1"/>
</dbReference>
<dbReference type="Proteomes" id="UP000031056">
    <property type="component" value="Unassembled WGS sequence"/>
</dbReference>
<evidence type="ECO:0000313" key="2">
    <source>
        <dbReference type="Proteomes" id="UP000031056"/>
    </source>
</evidence>
<dbReference type="AlphaFoldDB" id="A0A0B2UJN2"/>
<organism evidence="1 2">
    <name type="scientific">Ordospora colligata OC4</name>
    <dbReference type="NCBI Taxonomy" id="1354746"/>
    <lineage>
        <taxon>Eukaryota</taxon>
        <taxon>Fungi</taxon>
        <taxon>Fungi incertae sedis</taxon>
        <taxon>Microsporidia</taxon>
        <taxon>Ordosporidae</taxon>
        <taxon>Ordospora</taxon>
    </lineage>
</organism>
<keyword evidence="2" id="KW-1185">Reference proteome</keyword>
<dbReference type="InterPro" id="IPR005651">
    <property type="entry name" value="Trm112-like"/>
</dbReference>